<dbReference type="GeneID" id="63808860"/>
<dbReference type="EMBL" id="MCFD01000002">
    <property type="protein sequence ID" value="ORX73160.1"/>
    <property type="molecule type" value="Genomic_DNA"/>
</dbReference>
<comment type="caution">
    <text evidence="1">The sequence shown here is derived from an EMBL/GenBank/DDBJ whole genome shotgun (WGS) entry which is preliminary data.</text>
</comment>
<dbReference type="RefSeq" id="XP_040746500.1">
    <property type="nucleotide sequence ID" value="XM_040892212.1"/>
</dbReference>
<organism evidence="1 2">
    <name type="scientific">Linderina pennispora</name>
    <dbReference type="NCBI Taxonomy" id="61395"/>
    <lineage>
        <taxon>Eukaryota</taxon>
        <taxon>Fungi</taxon>
        <taxon>Fungi incertae sedis</taxon>
        <taxon>Zoopagomycota</taxon>
        <taxon>Kickxellomycotina</taxon>
        <taxon>Kickxellomycetes</taxon>
        <taxon>Kickxellales</taxon>
        <taxon>Kickxellaceae</taxon>
        <taxon>Linderina</taxon>
    </lineage>
</organism>
<protein>
    <submittedName>
        <fullName evidence="1">Uncharacterized protein</fullName>
    </submittedName>
</protein>
<sequence length="573" mass="65717">MSTFRPCSLPAFNHTWRYCFPDFACQYLVLHRQVSGACEKKGVRSFHKGHWLSNYRFLSSMGKLHHAIEFRVAMLDECRHSLMLAQAIRGAGIGACQMPNVQSLVFIGGGIFTSSMYIYRRDRMKIDKDAVSLLQRTFPSFTSMRYSLADSSFPTAGLPAYPNTESSRFYEMLLASRLCSLRMAQAFNPVPVNTTIQFSHHLTHLQMNAELVANNQAFGLLPVDQLRRLEMVNIDGVAPWDKFERSGNTVKFPNVECLVMRFRRTMHLRLKFPGYNLRLQFPSLQFLTICDAGYAYRDLYIFFSRYQLASVDISECLDHYEMIDPSIFENSKVLKIMCLMPKTKEGTRLSSSMFHAMFSQCATAEKMSLAGLYYPNPRLVLWTMLLSLDISICIADYQSLVSLISQLPFLKELCMCCFSMDRRDAVLTIYTDLDATFAYNDIMHRPEDRSAVNFNLRRLEINAAQALNKIAILALACRLPALCQLGVNKEHVDGLHSMVKAANWLKDRVFVPQIPATKLGTFLYIFLLNFWHRQVLGTAAHTENMANTSCWWWQKDPIDETSIVLCHYVCPRL</sequence>
<name>A0A1Y1WHW3_9FUNG</name>
<evidence type="ECO:0000313" key="2">
    <source>
        <dbReference type="Proteomes" id="UP000193922"/>
    </source>
</evidence>
<accession>A0A1Y1WHW3</accession>
<dbReference type="OrthoDB" id="10416753at2759"/>
<proteinExistence type="predicted"/>
<reference evidence="1 2" key="1">
    <citation type="submission" date="2016-07" db="EMBL/GenBank/DDBJ databases">
        <title>Pervasive Adenine N6-methylation of Active Genes in Fungi.</title>
        <authorList>
            <consortium name="DOE Joint Genome Institute"/>
            <person name="Mondo S.J."/>
            <person name="Dannebaum R.O."/>
            <person name="Kuo R.C."/>
            <person name="Labutti K."/>
            <person name="Haridas S."/>
            <person name="Kuo A."/>
            <person name="Salamov A."/>
            <person name="Ahrendt S.R."/>
            <person name="Lipzen A."/>
            <person name="Sullivan W."/>
            <person name="Andreopoulos W.B."/>
            <person name="Clum A."/>
            <person name="Lindquist E."/>
            <person name="Daum C."/>
            <person name="Ramamoorthy G.K."/>
            <person name="Gryganskyi A."/>
            <person name="Culley D."/>
            <person name="Magnuson J.K."/>
            <person name="James T.Y."/>
            <person name="O'Malley M.A."/>
            <person name="Stajich J.E."/>
            <person name="Spatafora J.W."/>
            <person name="Visel A."/>
            <person name="Grigoriev I.V."/>
        </authorList>
    </citation>
    <scope>NUCLEOTIDE SEQUENCE [LARGE SCALE GENOMIC DNA]</scope>
    <source>
        <strain evidence="1 2">ATCC 12442</strain>
    </source>
</reference>
<gene>
    <name evidence="1" type="ORF">DL89DRAFT_88878</name>
</gene>
<evidence type="ECO:0000313" key="1">
    <source>
        <dbReference type="EMBL" id="ORX73160.1"/>
    </source>
</evidence>
<dbReference type="AlphaFoldDB" id="A0A1Y1WHW3"/>
<dbReference type="SUPFAM" id="SSF52047">
    <property type="entry name" value="RNI-like"/>
    <property type="match status" value="1"/>
</dbReference>
<dbReference type="Proteomes" id="UP000193922">
    <property type="component" value="Unassembled WGS sequence"/>
</dbReference>
<keyword evidence="2" id="KW-1185">Reference proteome</keyword>